<dbReference type="InParanoid" id="A0A6P7GZA7"/>
<dbReference type="Pfam" id="PF00075">
    <property type="entry name" value="RNase_H"/>
    <property type="match status" value="1"/>
</dbReference>
<dbReference type="GO" id="GO:0004523">
    <property type="term" value="F:RNA-DNA hybrid ribonuclease activity"/>
    <property type="evidence" value="ECO:0007669"/>
    <property type="project" value="InterPro"/>
</dbReference>
<gene>
    <name evidence="2" type="primary">LOC114344838</name>
</gene>
<dbReference type="InterPro" id="IPR036397">
    <property type="entry name" value="RNaseH_sf"/>
</dbReference>
<dbReference type="AlphaFoldDB" id="A0A6P7GZA7"/>
<reference evidence="2" key="1">
    <citation type="submission" date="2025-08" db="UniProtKB">
        <authorList>
            <consortium name="RefSeq"/>
        </authorList>
    </citation>
    <scope>IDENTIFICATION</scope>
    <source>
        <tissue evidence="2">Whole insect</tissue>
    </source>
</reference>
<accession>A0A6P7GZA7</accession>
<evidence type="ECO:0000259" key="1">
    <source>
        <dbReference type="PROSITE" id="PS50879"/>
    </source>
</evidence>
<dbReference type="PROSITE" id="PS50879">
    <property type="entry name" value="RNASE_H_1"/>
    <property type="match status" value="1"/>
</dbReference>
<dbReference type="RefSeq" id="XP_028151472.1">
    <property type="nucleotide sequence ID" value="XM_028295671.1"/>
</dbReference>
<organism evidence="2">
    <name type="scientific">Diabrotica virgifera virgifera</name>
    <name type="common">western corn rootworm</name>
    <dbReference type="NCBI Taxonomy" id="50390"/>
    <lineage>
        <taxon>Eukaryota</taxon>
        <taxon>Metazoa</taxon>
        <taxon>Ecdysozoa</taxon>
        <taxon>Arthropoda</taxon>
        <taxon>Hexapoda</taxon>
        <taxon>Insecta</taxon>
        <taxon>Pterygota</taxon>
        <taxon>Neoptera</taxon>
        <taxon>Endopterygota</taxon>
        <taxon>Coleoptera</taxon>
        <taxon>Polyphaga</taxon>
        <taxon>Cucujiformia</taxon>
        <taxon>Chrysomeloidea</taxon>
        <taxon>Chrysomelidae</taxon>
        <taxon>Galerucinae</taxon>
        <taxon>Diabroticina</taxon>
        <taxon>Diabroticites</taxon>
        <taxon>Diabrotica</taxon>
    </lineage>
</organism>
<dbReference type="Gene3D" id="3.30.420.10">
    <property type="entry name" value="Ribonuclease H-like superfamily/Ribonuclease H"/>
    <property type="match status" value="1"/>
</dbReference>
<name>A0A6P7GZA7_DIAVI</name>
<dbReference type="InterPro" id="IPR053151">
    <property type="entry name" value="RNase_H-like"/>
</dbReference>
<dbReference type="SUPFAM" id="SSF53098">
    <property type="entry name" value="Ribonuclease H-like"/>
    <property type="match status" value="1"/>
</dbReference>
<evidence type="ECO:0000313" key="2">
    <source>
        <dbReference type="RefSeq" id="XP_028151472.1"/>
    </source>
</evidence>
<sequence>MLLAEEVKESSARALKSLHDTFHECLEATGGLGTDTEAWSPLIARISITKWDNETRRLYENHIGDSREIPTYKSTQTFIQRRFQTLELLESEKRQEKQGGSGRKTRISCVICNGDHEVAYCREFQELRLRNRNRIIREKGWCMHQKILKVWGCAYWDSSSKISKMFKLNSIMSIYTAELIAIMEALKYLSNINHSKFIIFSDSKSSLSKISAINPKSKVNYIELYIINKIKELQQQGKSVKLAWVKSHCGITGNEMVDELAKNAVTQGVLTHYLCTPKDIESNLFKEIKKEWKERYIDENINTENHYRSIRNYITDKPWFSKMESTKDMIRTICRMRFDHCLTPSYLFKINIEPLSYTIIFI</sequence>
<proteinExistence type="predicted"/>
<dbReference type="InterPro" id="IPR012337">
    <property type="entry name" value="RNaseH-like_sf"/>
</dbReference>
<dbReference type="PANTHER" id="PTHR47723">
    <property type="entry name" value="OS05G0353850 PROTEIN"/>
    <property type="match status" value="1"/>
</dbReference>
<dbReference type="PANTHER" id="PTHR47723:SF19">
    <property type="entry name" value="POLYNUCLEOTIDYL TRANSFERASE, RIBONUCLEASE H-LIKE SUPERFAMILY PROTEIN"/>
    <property type="match status" value="1"/>
</dbReference>
<dbReference type="GO" id="GO:0003676">
    <property type="term" value="F:nucleic acid binding"/>
    <property type="evidence" value="ECO:0007669"/>
    <property type="project" value="InterPro"/>
</dbReference>
<dbReference type="InterPro" id="IPR002156">
    <property type="entry name" value="RNaseH_domain"/>
</dbReference>
<feature type="domain" description="RNase H type-1" evidence="1">
    <location>
        <begin position="148"/>
        <end position="266"/>
    </location>
</feature>
<dbReference type="CDD" id="cd09276">
    <property type="entry name" value="Rnase_HI_RT_non_LTR"/>
    <property type="match status" value="1"/>
</dbReference>
<protein>
    <submittedName>
        <fullName evidence="2">Uncharacterized protein LOC114344838</fullName>
    </submittedName>
</protein>